<evidence type="ECO:0000313" key="2">
    <source>
        <dbReference type="Proteomes" id="UP000003781"/>
    </source>
</evidence>
<dbReference type="Proteomes" id="UP000003781">
    <property type="component" value="Unassembled WGS sequence"/>
</dbReference>
<gene>
    <name evidence="1" type="ORF">CY0110_31015</name>
</gene>
<dbReference type="EMBL" id="AAXW01000103">
    <property type="protein sequence ID" value="EAZ88145.1"/>
    <property type="molecule type" value="Genomic_DNA"/>
</dbReference>
<reference evidence="1 2" key="1">
    <citation type="submission" date="2007-03" db="EMBL/GenBank/DDBJ databases">
        <authorList>
            <person name="Stal L."/>
            <person name="Ferriera S."/>
            <person name="Johnson J."/>
            <person name="Kravitz S."/>
            <person name="Beeson K."/>
            <person name="Sutton G."/>
            <person name="Rogers Y.-H."/>
            <person name="Friedman R."/>
            <person name="Frazier M."/>
            <person name="Venter J.C."/>
        </authorList>
    </citation>
    <scope>NUCLEOTIDE SEQUENCE [LARGE SCALE GENOMIC DNA]</scope>
    <source>
        <strain evidence="1 2">CCY0110</strain>
    </source>
</reference>
<accession>A3IZF7</accession>
<evidence type="ECO:0000313" key="1">
    <source>
        <dbReference type="EMBL" id="EAZ88145.1"/>
    </source>
</evidence>
<proteinExistence type="predicted"/>
<dbReference type="AlphaFoldDB" id="A3IZF7"/>
<name>A3IZF7_9CHRO</name>
<organism evidence="1 2">
    <name type="scientific">Crocosphaera chwakensis CCY0110</name>
    <dbReference type="NCBI Taxonomy" id="391612"/>
    <lineage>
        <taxon>Bacteria</taxon>
        <taxon>Bacillati</taxon>
        <taxon>Cyanobacteriota</taxon>
        <taxon>Cyanophyceae</taxon>
        <taxon>Oscillatoriophycideae</taxon>
        <taxon>Chroococcales</taxon>
        <taxon>Aphanothecaceae</taxon>
        <taxon>Crocosphaera</taxon>
        <taxon>Crocosphaera chwakensis</taxon>
    </lineage>
</organism>
<dbReference type="RefSeq" id="WP_008278774.1">
    <property type="nucleotide sequence ID" value="NZ_AAXW01000103.1"/>
</dbReference>
<protein>
    <submittedName>
        <fullName evidence="1">Uncharacterized protein</fullName>
    </submittedName>
</protein>
<sequence length="71" mass="8057">MRNINTINGIDIPLKFSDSTERFLPSTETISAWYLANYGISNALDLEPEVVGEALERLAKWWVSVSTKRLD</sequence>
<keyword evidence="2" id="KW-1185">Reference proteome</keyword>
<comment type="caution">
    <text evidence="1">The sequence shown here is derived from an EMBL/GenBank/DDBJ whole genome shotgun (WGS) entry which is preliminary data.</text>
</comment>